<gene>
    <name evidence="1" type="ORF">FPZ41_25685</name>
</gene>
<protein>
    <submittedName>
        <fullName evidence="1">Uncharacterized protein</fullName>
    </submittedName>
</protein>
<dbReference type="Proteomes" id="UP000373149">
    <property type="component" value="Unassembled WGS sequence"/>
</dbReference>
<dbReference type="RefSeq" id="WP_152866063.1">
    <property type="nucleotide sequence ID" value="NZ_VMNX01000108.1"/>
</dbReference>
<reference evidence="1 2" key="1">
    <citation type="submission" date="2019-09" db="EMBL/GenBank/DDBJ databases">
        <authorList>
            <person name="Duangmal K."/>
            <person name="Teo W.F.A."/>
            <person name="Lipun K."/>
        </authorList>
    </citation>
    <scope>NUCLEOTIDE SEQUENCE [LARGE SCALE GENOMIC DNA]</scope>
    <source>
        <strain evidence="1 2">K1PN6</strain>
    </source>
</reference>
<accession>A0A5N8WYH4</accession>
<proteinExistence type="predicted"/>
<keyword evidence="2" id="KW-1185">Reference proteome</keyword>
<dbReference type="AlphaFoldDB" id="A0A5N8WYH4"/>
<sequence length="106" mass="11648">MLFEKTMLDTVTSGLAGCVDQWSALFAQATESLDEDEIRLAGLFRAILLERENTVVEATEAFLDEGPDADVVMDLFHCLDELSGVNGELADRAEECRRLVVPRTAA</sequence>
<comment type="caution">
    <text evidence="1">The sequence shown here is derived from an EMBL/GenBank/DDBJ whole genome shotgun (WGS) entry which is preliminary data.</text>
</comment>
<dbReference type="EMBL" id="VMNX01000108">
    <property type="protein sequence ID" value="MPY51774.1"/>
    <property type="molecule type" value="Genomic_DNA"/>
</dbReference>
<evidence type="ECO:0000313" key="1">
    <source>
        <dbReference type="EMBL" id="MPY51774.1"/>
    </source>
</evidence>
<evidence type="ECO:0000313" key="2">
    <source>
        <dbReference type="Proteomes" id="UP000373149"/>
    </source>
</evidence>
<name>A0A5N8WYH4_9ACTN</name>
<organism evidence="1 2">
    <name type="scientific">Streptomyces acidicola</name>
    <dbReference type="NCBI Taxonomy" id="2596892"/>
    <lineage>
        <taxon>Bacteria</taxon>
        <taxon>Bacillati</taxon>
        <taxon>Actinomycetota</taxon>
        <taxon>Actinomycetes</taxon>
        <taxon>Kitasatosporales</taxon>
        <taxon>Streptomycetaceae</taxon>
        <taxon>Streptomyces</taxon>
    </lineage>
</organism>